<dbReference type="Proteomes" id="UP000034855">
    <property type="component" value="Unassembled WGS sequence"/>
</dbReference>
<dbReference type="EMBL" id="LBXR01000001">
    <property type="protein sequence ID" value="KKR35517.1"/>
    <property type="molecule type" value="Genomic_DNA"/>
</dbReference>
<protein>
    <submittedName>
        <fullName evidence="2">Uncharacterized protein</fullName>
    </submittedName>
</protein>
<gene>
    <name evidence="2" type="ORF">UT67_C0001G0022</name>
</gene>
<organism evidence="2 3">
    <name type="scientific">Candidatus Magasanikbacteria bacterium GW2011_GWA2_40_10</name>
    <dbReference type="NCBI Taxonomy" id="1619037"/>
    <lineage>
        <taxon>Bacteria</taxon>
        <taxon>Candidatus Magasanikiibacteriota</taxon>
    </lineage>
</organism>
<evidence type="ECO:0000256" key="1">
    <source>
        <dbReference type="SAM" id="Phobius"/>
    </source>
</evidence>
<evidence type="ECO:0000313" key="3">
    <source>
        <dbReference type="Proteomes" id="UP000034855"/>
    </source>
</evidence>
<keyword evidence="1" id="KW-0812">Transmembrane</keyword>
<proteinExistence type="predicted"/>
<feature type="transmembrane region" description="Helical" evidence="1">
    <location>
        <begin position="26"/>
        <end position="47"/>
    </location>
</feature>
<dbReference type="AlphaFoldDB" id="A0A0G0TCB3"/>
<name>A0A0G0TCB3_9BACT</name>
<comment type="caution">
    <text evidence="2">The sequence shown here is derived from an EMBL/GenBank/DDBJ whole genome shotgun (WGS) entry which is preliminary data.</text>
</comment>
<reference evidence="2 3" key="1">
    <citation type="journal article" date="2015" name="Nature">
        <title>rRNA introns, odd ribosomes, and small enigmatic genomes across a large radiation of phyla.</title>
        <authorList>
            <person name="Brown C.T."/>
            <person name="Hug L.A."/>
            <person name="Thomas B.C."/>
            <person name="Sharon I."/>
            <person name="Castelle C.J."/>
            <person name="Singh A."/>
            <person name="Wilkins M.J."/>
            <person name="Williams K.H."/>
            <person name="Banfield J.F."/>
        </authorList>
    </citation>
    <scope>NUCLEOTIDE SEQUENCE [LARGE SCALE GENOMIC DNA]</scope>
</reference>
<keyword evidence="1" id="KW-1133">Transmembrane helix</keyword>
<feature type="transmembrane region" description="Helical" evidence="1">
    <location>
        <begin position="53"/>
        <end position="81"/>
    </location>
</feature>
<keyword evidence="1" id="KW-0472">Membrane</keyword>
<sequence length="154" mass="17619">MSDNILSDYENRAQVAAKEYGHRMRVALFLAFLSIIFGVAIVLLVATCHFSRIVLILFIIFGSVSILFSLSSFVDVGCYLAHKEHYPGMIRSEGRYKKLAKDYNDLLAYHQESMWVMMEKVFGPFPSPEDIVKGAKVFAKMQQADEIKRKKEEN</sequence>
<accession>A0A0G0TCB3</accession>
<evidence type="ECO:0000313" key="2">
    <source>
        <dbReference type="EMBL" id="KKR35517.1"/>
    </source>
</evidence>